<dbReference type="InterPro" id="IPR001996">
    <property type="entry name" value="PTS_IIB_1"/>
</dbReference>
<dbReference type="PROSITE" id="PS51098">
    <property type="entry name" value="PTS_EIIB_TYPE_1"/>
    <property type="match status" value="1"/>
</dbReference>
<dbReference type="InterPro" id="IPR036878">
    <property type="entry name" value="Glu_permease_IIB"/>
</dbReference>
<evidence type="ECO:0000256" key="6">
    <source>
        <dbReference type="PROSITE-ProRule" id="PRU00421"/>
    </source>
</evidence>
<accession>A0A2K1QET9</accession>
<evidence type="ECO:0000313" key="8">
    <source>
        <dbReference type="EMBL" id="PNS13552.1"/>
    </source>
</evidence>
<dbReference type="EMBL" id="NWUO01000001">
    <property type="protein sequence ID" value="PNS13552.1"/>
    <property type="molecule type" value="Genomic_DNA"/>
</dbReference>
<organism evidence="8 9">
    <name type="scientific">Mixta theicola</name>
    <dbReference type="NCBI Taxonomy" id="1458355"/>
    <lineage>
        <taxon>Bacteria</taxon>
        <taxon>Pseudomonadati</taxon>
        <taxon>Pseudomonadota</taxon>
        <taxon>Gammaproteobacteria</taxon>
        <taxon>Enterobacterales</taxon>
        <taxon>Erwiniaceae</taxon>
        <taxon>Mixta</taxon>
    </lineage>
</organism>
<keyword evidence="4" id="KW-0598">Phosphotransferase system</keyword>
<evidence type="ECO:0000256" key="1">
    <source>
        <dbReference type="ARBA" id="ARBA00022448"/>
    </source>
</evidence>
<dbReference type="GO" id="GO:0008982">
    <property type="term" value="F:protein-N(PI)-phosphohistidine-sugar phosphotransferase activity"/>
    <property type="evidence" value="ECO:0007669"/>
    <property type="project" value="InterPro"/>
</dbReference>
<protein>
    <submittedName>
        <fullName evidence="8">PTS sugar transporter subunit IIB</fullName>
    </submittedName>
</protein>
<keyword evidence="2 8" id="KW-0762">Sugar transport</keyword>
<dbReference type="GO" id="GO:0009401">
    <property type="term" value="P:phosphoenolpyruvate-dependent sugar phosphotransferase system"/>
    <property type="evidence" value="ECO:0007669"/>
    <property type="project" value="UniProtKB-KW"/>
</dbReference>
<evidence type="ECO:0000256" key="3">
    <source>
        <dbReference type="ARBA" id="ARBA00022679"/>
    </source>
</evidence>
<feature type="active site" description="Phosphocysteine intermediate; for EIIB activity" evidence="6">
    <location>
        <position position="26"/>
    </location>
</feature>
<dbReference type="Gene3D" id="3.30.1360.60">
    <property type="entry name" value="Glucose permease domain IIB"/>
    <property type="match status" value="1"/>
</dbReference>
<keyword evidence="5" id="KW-0418">Kinase</keyword>
<keyword evidence="1" id="KW-0813">Transport</keyword>
<evidence type="ECO:0000313" key="9">
    <source>
        <dbReference type="Proteomes" id="UP000236345"/>
    </source>
</evidence>
<evidence type="ECO:0000256" key="4">
    <source>
        <dbReference type="ARBA" id="ARBA00022683"/>
    </source>
</evidence>
<evidence type="ECO:0000256" key="5">
    <source>
        <dbReference type="ARBA" id="ARBA00022777"/>
    </source>
</evidence>
<dbReference type="InterPro" id="IPR018113">
    <property type="entry name" value="PTrfase_EIIB_Cys"/>
</dbReference>
<dbReference type="RefSeq" id="WP_103058096.1">
    <property type="nucleotide sequence ID" value="NZ_BSOF01000028.1"/>
</dbReference>
<dbReference type="Pfam" id="PF00367">
    <property type="entry name" value="PTS_EIIB"/>
    <property type="match status" value="1"/>
</dbReference>
<name>A0A2K1QET9_9GAMM</name>
<dbReference type="Proteomes" id="UP000236345">
    <property type="component" value="Unassembled WGS sequence"/>
</dbReference>
<dbReference type="SUPFAM" id="SSF55604">
    <property type="entry name" value="Glucose permease domain IIB"/>
    <property type="match status" value="1"/>
</dbReference>
<comment type="caution">
    <text evidence="8">The sequence shown here is derived from an EMBL/GenBank/DDBJ whole genome shotgun (WGS) entry which is preliminary data.</text>
</comment>
<dbReference type="GO" id="GO:0016301">
    <property type="term" value="F:kinase activity"/>
    <property type="evidence" value="ECO:0007669"/>
    <property type="project" value="UniProtKB-KW"/>
</dbReference>
<dbReference type="AlphaFoldDB" id="A0A2K1QET9"/>
<evidence type="ECO:0000259" key="7">
    <source>
        <dbReference type="PROSITE" id="PS51098"/>
    </source>
</evidence>
<evidence type="ECO:0000256" key="2">
    <source>
        <dbReference type="ARBA" id="ARBA00022597"/>
    </source>
</evidence>
<dbReference type="PANTHER" id="PTHR30175:SF1">
    <property type="entry name" value="PTS SYSTEM ARBUTIN-, CELLOBIOSE-, AND SALICIN-SPECIFIC EIIBC COMPONENT-RELATED"/>
    <property type="match status" value="1"/>
</dbReference>
<keyword evidence="9" id="KW-1185">Reference proteome</keyword>
<proteinExistence type="predicted"/>
<sequence>MEMKQRAERLLQALGGADNLTHLVYCASRVRVQLRNDALLDKTSVADIAGVKAIVSVDKQQKTEYQLVMGPGNAKTFYQEIVAAGGLENLAVDR</sequence>
<gene>
    <name evidence="8" type="ORF">COO59_01700</name>
</gene>
<keyword evidence="3" id="KW-0808">Transferase</keyword>
<dbReference type="PANTHER" id="PTHR30175">
    <property type="entry name" value="PHOSPHOTRANSFERASE SYSTEM TRANSPORT PROTEIN"/>
    <property type="match status" value="1"/>
</dbReference>
<feature type="domain" description="PTS EIIB type-1" evidence="7">
    <location>
        <begin position="4"/>
        <end position="91"/>
    </location>
</feature>
<dbReference type="InterPro" id="IPR050558">
    <property type="entry name" value="PTS_Sugar-Specific_Components"/>
</dbReference>
<reference evidence="9" key="1">
    <citation type="submission" date="2017-09" db="EMBL/GenBank/DDBJ databases">
        <authorList>
            <person name="Palmer M."/>
            <person name="Steenkamp E.T."/>
            <person name="Coetzee M.P."/>
            <person name="Avontuur J.R."/>
            <person name="Van Zyl E."/>
            <person name="Chan W.-Y."/>
            <person name="Blom J."/>
            <person name="Venter S.N."/>
        </authorList>
    </citation>
    <scope>NUCLEOTIDE SEQUENCE [LARGE SCALE GENOMIC DNA]</scope>
    <source>
        <strain evidence="9">QC88-366</strain>
    </source>
</reference>
<dbReference type="OrthoDB" id="9797715at2"/>